<dbReference type="EMBL" id="PHFL01000027">
    <property type="protein sequence ID" value="RFM24740.1"/>
    <property type="molecule type" value="Genomic_DNA"/>
</dbReference>
<dbReference type="Gene3D" id="3.40.50.1110">
    <property type="entry name" value="SGNH hydrolase"/>
    <property type="match status" value="2"/>
</dbReference>
<organism evidence="1 2">
    <name type="scientific">Candidatus Thermochlorobacter aerophilus</name>
    <dbReference type="NCBI Taxonomy" id="1868324"/>
    <lineage>
        <taxon>Bacteria</taxon>
        <taxon>Pseudomonadati</taxon>
        <taxon>Chlorobiota</taxon>
        <taxon>Chlorobiia</taxon>
        <taxon>Chlorobiales</taxon>
        <taxon>Candidatus Thermochlorobacteriaceae</taxon>
        <taxon>Candidatus Thermochlorobacter</taxon>
    </lineage>
</organism>
<accession>A0A395M1V0</accession>
<comment type="caution">
    <text evidence="1">The sequence shown here is derived from an EMBL/GenBank/DDBJ whole genome shotgun (WGS) entry which is preliminary data.</text>
</comment>
<dbReference type="Proteomes" id="UP000266389">
    <property type="component" value="Unassembled WGS sequence"/>
</dbReference>
<reference evidence="1 2" key="1">
    <citation type="journal article" date="2011" name="ISME J.">
        <title>Community ecology of hot spring cyanobacterial mats: predominant populations and their functional potential.</title>
        <authorList>
            <person name="Klatt C.G."/>
            <person name="Wood J.M."/>
            <person name="Rusch D.B."/>
            <person name="Bateson M.M."/>
            <person name="Hamamura N."/>
            <person name="Heidelberg J.F."/>
            <person name="Grossman A.R."/>
            <person name="Bhaya D."/>
            <person name="Cohan F.M."/>
            <person name="Kuhl M."/>
            <person name="Bryant D.A."/>
            <person name="Ward D.M."/>
        </authorList>
    </citation>
    <scope>NUCLEOTIDE SEQUENCE [LARGE SCALE GENOMIC DNA]</scope>
    <source>
        <strain evidence="1">OS</strain>
    </source>
</reference>
<sequence length="349" mass="39100">MVFPPKGIAITESFTLYFPTVEEIFLPKARKHNIVAEKMIQTLTRDTVEAIATPVVDDKIEFVIDSTDATRLHYPNNNKAVLYPLFELLDSVKHHGGLIRILHYGDSQIEEDRMTGVIRARLQQEFGGSGPGLMCPVPVAVPMSMQHWWSDNFERYVVFGNYWDQADHNRYGVMCAFSKYEGNSASLSFKEGRLSFEVSRRVERVKILYGYGESLAEVTLIADGVPQGMRLLRAGPGLHSVTWTLDSSAKELKLQFSGKSPEIYAVALDAKTGVCVDNIPIRGSSGLDFTKVDSALLAECIRELNVRAVILQFGGNVVPVIRSQKDLDWYRQTFAKQLSIFKVLGFISL</sequence>
<dbReference type="GO" id="GO:0016788">
    <property type="term" value="F:hydrolase activity, acting on ester bonds"/>
    <property type="evidence" value="ECO:0007669"/>
    <property type="project" value="UniProtKB-ARBA"/>
</dbReference>
<gene>
    <name evidence="1" type="ORF">D0433_04210</name>
</gene>
<name>A0A395M1V0_9BACT</name>
<dbReference type="InterPro" id="IPR036514">
    <property type="entry name" value="SGNH_hydro_sf"/>
</dbReference>
<evidence type="ECO:0000313" key="2">
    <source>
        <dbReference type="Proteomes" id="UP000266389"/>
    </source>
</evidence>
<protein>
    <submittedName>
        <fullName evidence="1">Uncharacterized protein</fullName>
    </submittedName>
</protein>
<evidence type="ECO:0000313" key="1">
    <source>
        <dbReference type="EMBL" id="RFM24740.1"/>
    </source>
</evidence>
<proteinExistence type="predicted"/>
<dbReference type="AlphaFoldDB" id="A0A395M1V0"/>